<dbReference type="InterPro" id="IPR020449">
    <property type="entry name" value="Tscrpt_reg_AraC-type_HTH"/>
</dbReference>
<accession>A0A918UBI0</accession>
<evidence type="ECO:0000256" key="3">
    <source>
        <dbReference type="ARBA" id="ARBA00023125"/>
    </source>
</evidence>
<keyword evidence="5" id="KW-0804">Transcription</keyword>
<dbReference type="AlphaFoldDB" id="A0A918UBI0"/>
<evidence type="ECO:0000259" key="6">
    <source>
        <dbReference type="PROSITE" id="PS01124"/>
    </source>
</evidence>
<dbReference type="PRINTS" id="PR00032">
    <property type="entry name" value="HTHARAC"/>
</dbReference>
<dbReference type="RefSeq" id="WP_189535322.1">
    <property type="nucleotide sequence ID" value="NZ_BMYX01000017.1"/>
</dbReference>
<proteinExistence type="predicted"/>
<dbReference type="SUPFAM" id="SSF51182">
    <property type="entry name" value="RmlC-like cupins"/>
    <property type="match status" value="1"/>
</dbReference>
<dbReference type="InterPro" id="IPR011051">
    <property type="entry name" value="RmlC_Cupin_sf"/>
</dbReference>
<evidence type="ECO:0000313" key="8">
    <source>
        <dbReference type="Proteomes" id="UP000645257"/>
    </source>
</evidence>
<dbReference type="PANTHER" id="PTHR11019:SF159">
    <property type="entry name" value="TRANSCRIPTIONAL REGULATOR-RELATED"/>
    <property type="match status" value="1"/>
</dbReference>
<dbReference type="PROSITE" id="PS00041">
    <property type="entry name" value="HTH_ARAC_FAMILY_1"/>
    <property type="match status" value="1"/>
</dbReference>
<dbReference type="SMART" id="SM00342">
    <property type="entry name" value="HTH_ARAC"/>
    <property type="match status" value="1"/>
</dbReference>
<dbReference type="InterPro" id="IPR018062">
    <property type="entry name" value="HTH_AraC-typ_CS"/>
</dbReference>
<name>A0A918UBI0_9NEIS</name>
<dbReference type="PROSITE" id="PS01124">
    <property type="entry name" value="HTH_ARAC_FAMILY_2"/>
    <property type="match status" value="1"/>
</dbReference>
<reference evidence="7" key="1">
    <citation type="journal article" date="2014" name="Int. J. Syst. Evol. Microbiol.">
        <title>Complete genome sequence of Corynebacterium casei LMG S-19264T (=DSM 44701T), isolated from a smear-ripened cheese.</title>
        <authorList>
            <consortium name="US DOE Joint Genome Institute (JGI-PGF)"/>
            <person name="Walter F."/>
            <person name="Albersmeier A."/>
            <person name="Kalinowski J."/>
            <person name="Ruckert C."/>
        </authorList>
    </citation>
    <scope>NUCLEOTIDE SEQUENCE</scope>
    <source>
        <strain evidence="7">KCTC 32182</strain>
    </source>
</reference>
<evidence type="ECO:0000256" key="5">
    <source>
        <dbReference type="ARBA" id="ARBA00023163"/>
    </source>
</evidence>
<evidence type="ECO:0000256" key="1">
    <source>
        <dbReference type="ARBA" id="ARBA00022491"/>
    </source>
</evidence>
<dbReference type="Pfam" id="PF02311">
    <property type="entry name" value="AraC_binding"/>
    <property type="match status" value="1"/>
</dbReference>
<protein>
    <submittedName>
        <fullName evidence="7">AraC family transcriptional regulator</fullName>
    </submittedName>
</protein>
<dbReference type="SUPFAM" id="SSF46689">
    <property type="entry name" value="Homeodomain-like"/>
    <property type="match status" value="1"/>
</dbReference>
<dbReference type="EMBL" id="BMYX01000017">
    <property type="protein sequence ID" value="GGY22396.1"/>
    <property type="molecule type" value="Genomic_DNA"/>
</dbReference>
<evidence type="ECO:0000313" key="7">
    <source>
        <dbReference type="EMBL" id="GGY22396.1"/>
    </source>
</evidence>
<dbReference type="InterPro" id="IPR014710">
    <property type="entry name" value="RmlC-like_jellyroll"/>
</dbReference>
<organism evidence="7 8">
    <name type="scientific">Paludibacterium paludis</name>
    <dbReference type="NCBI Taxonomy" id="1225769"/>
    <lineage>
        <taxon>Bacteria</taxon>
        <taxon>Pseudomonadati</taxon>
        <taxon>Pseudomonadota</taxon>
        <taxon>Betaproteobacteria</taxon>
        <taxon>Neisseriales</taxon>
        <taxon>Chromobacteriaceae</taxon>
        <taxon>Paludibacterium</taxon>
    </lineage>
</organism>
<gene>
    <name evidence="7" type="ORF">GCM10011289_27680</name>
</gene>
<dbReference type="Pfam" id="PF12833">
    <property type="entry name" value="HTH_18"/>
    <property type="match status" value="1"/>
</dbReference>
<keyword evidence="2" id="KW-0805">Transcription regulation</keyword>
<dbReference type="InterPro" id="IPR009057">
    <property type="entry name" value="Homeodomain-like_sf"/>
</dbReference>
<dbReference type="Proteomes" id="UP000645257">
    <property type="component" value="Unassembled WGS sequence"/>
</dbReference>
<dbReference type="Gene3D" id="2.60.120.10">
    <property type="entry name" value="Jelly Rolls"/>
    <property type="match status" value="1"/>
</dbReference>
<keyword evidence="1" id="KW-0678">Repressor</keyword>
<keyword evidence="3" id="KW-0238">DNA-binding</keyword>
<dbReference type="Gene3D" id="1.10.10.60">
    <property type="entry name" value="Homeodomain-like"/>
    <property type="match status" value="1"/>
</dbReference>
<comment type="caution">
    <text evidence="7">The sequence shown here is derived from an EMBL/GenBank/DDBJ whole genome shotgun (WGS) entry which is preliminary data.</text>
</comment>
<feature type="domain" description="HTH araC/xylS-type" evidence="6">
    <location>
        <begin position="159"/>
        <end position="256"/>
    </location>
</feature>
<evidence type="ECO:0000256" key="4">
    <source>
        <dbReference type="ARBA" id="ARBA00023159"/>
    </source>
</evidence>
<dbReference type="InterPro" id="IPR018060">
    <property type="entry name" value="HTH_AraC"/>
</dbReference>
<evidence type="ECO:0000256" key="2">
    <source>
        <dbReference type="ARBA" id="ARBA00023015"/>
    </source>
</evidence>
<dbReference type="GO" id="GO:0003700">
    <property type="term" value="F:DNA-binding transcription factor activity"/>
    <property type="evidence" value="ECO:0007669"/>
    <property type="project" value="InterPro"/>
</dbReference>
<dbReference type="InterPro" id="IPR003313">
    <property type="entry name" value="AraC-bd"/>
</dbReference>
<dbReference type="GO" id="GO:0043565">
    <property type="term" value="F:sequence-specific DNA binding"/>
    <property type="evidence" value="ECO:0007669"/>
    <property type="project" value="InterPro"/>
</dbReference>
<reference evidence="7" key="2">
    <citation type="submission" date="2020-09" db="EMBL/GenBank/DDBJ databases">
        <authorList>
            <person name="Sun Q."/>
            <person name="Kim S."/>
        </authorList>
    </citation>
    <scope>NUCLEOTIDE SEQUENCE</scope>
    <source>
        <strain evidence="7">KCTC 32182</strain>
    </source>
</reference>
<dbReference type="PANTHER" id="PTHR11019">
    <property type="entry name" value="HTH-TYPE TRANSCRIPTIONAL REGULATOR NIMR"/>
    <property type="match status" value="1"/>
</dbReference>
<dbReference type="CDD" id="cd06124">
    <property type="entry name" value="cupin_NimR-like_N"/>
    <property type="match status" value="1"/>
</dbReference>
<keyword evidence="4" id="KW-0010">Activator</keyword>
<keyword evidence="8" id="KW-1185">Reference proteome</keyword>
<sequence length="260" mass="28796">MTDFSHIHQYGTGAAQVVAKARDYSPGTLTPRHAHPTAQLIYAVEGVMVVVTARGQWIVPSTRGIWLPIDTWHEVRMITHVRMRTVYVRHDALDGLPDECRVLAITPLLRELILAAMTVAIPYGDDSRDGRVMRLLLDEIRSLPSLALALPKPDTPALRELCDALQAHPDAGDSVESWARRFAMDPRTLQRRFHKETGLSLGRWRRQARLIGALERLAAGASVLQVSLDMGYASPSAFATMFKRELGVPPSEFFAVEAGG</sequence>
<dbReference type="FunFam" id="1.10.10.60:FF:000132">
    <property type="entry name" value="AraC family transcriptional regulator"/>
    <property type="match status" value="1"/>
</dbReference>